<comment type="caution">
    <text evidence="2">The sequence shown here is derived from an EMBL/GenBank/DDBJ whole genome shotgun (WGS) entry which is preliminary data.</text>
</comment>
<dbReference type="AlphaFoldDB" id="A0A326UC88"/>
<reference evidence="2 3" key="1">
    <citation type="submission" date="2018-06" db="EMBL/GenBank/DDBJ databases">
        <title>Genomic Encyclopedia of Archaeal and Bacterial Type Strains, Phase II (KMG-II): from individual species to whole genera.</title>
        <authorList>
            <person name="Goeker M."/>
        </authorList>
    </citation>
    <scope>NUCLEOTIDE SEQUENCE [LARGE SCALE GENOMIC DNA]</scope>
    <source>
        <strain evidence="2 3">ATCC BAA-1881</strain>
    </source>
</reference>
<dbReference type="Proteomes" id="UP000248806">
    <property type="component" value="Unassembled WGS sequence"/>
</dbReference>
<gene>
    <name evidence="2" type="ORF">EI42_01531</name>
</gene>
<proteinExistence type="predicted"/>
<dbReference type="Gene3D" id="3.30.450.30">
    <property type="entry name" value="Dynein light chain 2a, cytoplasmic"/>
    <property type="match status" value="1"/>
</dbReference>
<keyword evidence="3" id="KW-1185">Reference proteome</keyword>
<organism evidence="2 3">
    <name type="scientific">Thermosporothrix hazakensis</name>
    <dbReference type="NCBI Taxonomy" id="644383"/>
    <lineage>
        <taxon>Bacteria</taxon>
        <taxon>Bacillati</taxon>
        <taxon>Chloroflexota</taxon>
        <taxon>Ktedonobacteria</taxon>
        <taxon>Ktedonobacterales</taxon>
        <taxon>Thermosporotrichaceae</taxon>
        <taxon>Thermosporothrix</taxon>
    </lineage>
</organism>
<evidence type="ECO:0000313" key="3">
    <source>
        <dbReference type="Proteomes" id="UP000248806"/>
    </source>
</evidence>
<evidence type="ECO:0000313" key="2">
    <source>
        <dbReference type="EMBL" id="PZW32985.1"/>
    </source>
</evidence>
<dbReference type="PANTHER" id="PTHR13323">
    <property type="entry name" value="LATE ENDOSOMAL/LYSOSOMAL MP1 INTERACTING PROTEIN"/>
    <property type="match status" value="1"/>
</dbReference>
<dbReference type="SUPFAM" id="SSF103196">
    <property type="entry name" value="Roadblock/LC7 domain"/>
    <property type="match status" value="1"/>
</dbReference>
<dbReference type="GO" id="GO:0060090">
    <property type="term" value="F:molecular adaptor activity"/>
    <property type="evidence" value="ECO:0007669"/>
    <property type="project" value="InterPro"/>
</dbReference>
<name>A0A326UC88_THEHA</name>
<accession>A0A326UC88</accession>
<dbReference type="Pfam" id="PF03259">
    <property type="entry name" value="Robl_LC7"/>
    <property type="match status" value="1"/>
</dbReference>
<evidence type="ECO:0000259" key="1">
    <source>
        <dbReference type="SMART" id="SM00960"/>
    </source>
</evidence>
<dbReference type="SMART" id="SM00960">
    <property type="entry name" value="Robl_LC7"/>
    <property type="match status" value="1"/>
</dbReference>
<dbReference type="GO" id="GO:0032008">
    <property type="term" value="P:positive regulation of TOR signaling"/>
    <property type="evidence" value="ECO:0007669"/>
    <property type="project" value="InterPro"/>
</dbReference>
<protein>
    <submittedName>
        <fullName evidence="2">Putative regulator of Ras-like GTPase activity (Roadblock/LC7/MglB family)</fullName>
    </submittedName>
</protein>
<dbReference type="GO" id="GO:0005085">
    <property type="term" value="F:guanyl-nucleotide exchange factor activity"/>
    <property type="evidence" value="ECO:0007669"/>
    <property type="project" value="InterPro"/>
</dbReference>
<sequence>MSGVYTEGGASMEQLTNLVISDRELMTISALLAKLMNDTNATSTMLLDKSGQVVAVQGAESRSKATNLGALLAGVFSSSREVARLLNEKDFRSIFQQGVQENIYTAMVEEQWLLVIIFDKLTHIGLVKVLSKKASDELGRILERVRNDTSRTKSSVINLQFRSSVEDTIDLLFRD</sequence>
<dbReference type="InterPro" id="IPR037587">
    <property type="entry name" value="LAMTOR2-like"/>
</dbReference>
<dbReference type="InterPro" id="IPR004942">
    <property type="entry name" value="Roadblock/LAMTOR2_dom"/>
</dbReference>
<feature type="domain" description="Roadblock/LAMTOR2" evidence="1">
    <location>
        <begin position="28"/>
        <end position="118"/>
    </location>
</feature>
<dbReference type="EMBL" id="QKUF01000003">
    <property type="protein sequence ID" value="PZW32985.1"/>
    <property type="molecule type" value="Genomic_DNA"/>
</dbReference>